<comment type="caution">
    <text evidence="1">The sequence shown here is derived from an EMBL/GenBank/DDBJ whole genome shotgun (WGS) entry which is preliminary data.</text>
</comment>
<dbReference type="Proteomes" id="UP000004814">
    <property type="component" value="Unassembled WGS sequence"/>
</dbReference>
<sequence length="87" mass="9617">MQLNLTEATERMRRYPQQVWSEDPSCAGRYTALFAGHDAYLQLEGGAWHLYYQSLRSAPLVSFAAAQQGAPAFARAVLAQLASLIVD</sequence>
<dbReference type="PATRIC" id="fig|396597.7.peg.6119"/>
<name>B1T2S0_9BURK</name>
<evidence type="ECO:0000313" key="2">
    <source>
        <dbReference type="Proteomes" id="UP000004814"/>
    </source>
</evidence>
<evidence type="ECO:0000313" key="1">
    <source>
        <dbReference type="EMBL" id="EDT42149.1"/>
    </source>
</evidence>
<organism evidence="1 2">
    <name type="scientific">Burkholderia ambifaria MEX-5</name>
    <dbReference type="NCBI Taxonomy" id="396597"/>
    <lineage>
        <taxon>Bacteria</taxon>
        <taxon>Pseudomonadati</taxon>
        <taxon>Pseudomonadota</taxon>
        <taxon>Betaproteobacteria</taxon>
        <taxon>Burkholderiales</taxon>
        <taxon>Burkholderiaceae</taxon>
        <taxon>Burkholderia</taxon>
        <taxon>Burkholderia cepacia complex</taxon>
    </lineage>
</organism>
<protein>
    <submittedName>
        <fullName evidence="1">Uncharacterized protein</fullName>
    </submittedName>
</protein>
<proteinExistence type="predicted"/>
<accession>B1T2S0</accession>
<dbReference type="RefSeq" id="WP_006758042.1">
    <property type="nucleotide sequence ID" value="NZ_ABLK01000049.1"/>
</dbReference>
<reference evidence="1 2" key="1">
    <citation type="submission" date="2008-03" db="EMBL/GenBank/DDBJ databases">
        <title>Sequencing of the draft genome and assembly of Burkholderia ambifaria MEX-5.</title>
        <authorList>
            <consortium name="US DOE Joint Genome Institute (JGI-PGF)"/>
            <person name="Copeland A."/>
            <person name="Lucas S."/>
            <person name="Lapidus A."/>
            <person name="Glavina del Rio T."/>
            <person name="Dalin E."/>
            <person name="Tice H."/>
            <person name="Bruce D."/>
            <person name="Goodwin L."/>
            <person name="Pitluck S."/>
            <person name="Larimer F."/>
            <person name="Land M.L."/>
            <person name="Hauser L."/>
            <person name="Tiedje J."/>
            <person name="Richardson P."/>
        </authorList>
    </citation>
    <scope>NUCLEOTIDE SEQUENCE [LARGE SCALE GENOMIC DNA]</scope>
    <source>
        <strain evidence="1 2">MEX-5</strain>
    </source>
</reference>
<gene>
    <name evidence="1" type="ORF">BamMEX5DRAFT_2086</name>
</gene>
<dbReference type="AlphaFoldDB" id="B1T2S0"/>
<dbReference type="EMBL" id="ABLK01000049">
    <property type="protein sequence ID" value="EDT42149.1"/>
    <property type="molecule type" value="Genomic_DNA"/>
</dbReference>